<dbReference type="Pfam" id="PF12294">
    <property type="entry name" value="DUF3626"/>
    <property type="match status" value="2"/>
</dbReference>
<evidence type="ECO:0000313" key="1">
    <source>
        <dbReference type="EMBL" id="QWQ37974.1"/>
    </source>
</evidence>
<dbReference type="AlphaFoldDB" id="A0A975XMP1"/>
<dbReference type="InterPro" id="IPR022074">
    <property type="entry name" value="DUF3626"/>
</dbReference>
<dbReference type="Proteomes" id="UP000680588">
    <property type="component" value="Chromosome"/>
</dbReference>
<organism evidence="1 2">
    <name type="scientific">Arthrobacter sunyaminii</name>
    <dbReference type="NCBI Taxonomy" id="2816859"/>
    <lineage>
        <taxon>Bacteria</taxon>
        <taxon>Bacillati</taxon>
        <taxon>Actinomycetota</taxon>
        <taxon>Actinomycetes</taxon>
        <taxon>Micrococcales</taxon>
        <taxon>Micrococcaceae</taxon>
        <taxon>Arthrobacter</taxon>
    </lineage>
</organism>
<dbReference type="EMBL" id="CP076456">
    <property type="protein sequence ID" value="QWQ37974.1"/>
    <property type="molecule type" value="Genomic_DNA"/>
</dbReference>
<reference evidence="1" key="1">
    <citation type="submission" date="2021-06" db="EMBL/GenBank/DDBJ databases">
        <title>Novel species in genus Arthrobacter.</title>
        <authorList>
            <person name="Zhang G."/>
        </authorList>
    </citation>
    <scope>NUCLEOTIDE SEQUENCE</scope>
    <source>
        <strain evidence="1">Zg-ZUI122</strain>
    </source>
</reference>
<gene>
    <name evidence="1" type="ORF">KG104_09305</name>
</gene>
<proteinExistence type="predicted"/>
<accession>A0A975XMP1</accession>
<keyword evidence="2" id="KW-1185">Reference proteome</keyword>
<dbReference type="KEGG" id="asun:KG104_09305"/>
<sequence length="294" mass="33131">MTVLPRPWEQAVDYVNSRTAGPPLDLSLDITIHFHPDSPVNDVSLLERLVKDGLYRSQFETGTGNGGLTAWPGGERWRWEQRMFGEAYDSAPAAERPKYGSLNYRRLPVGGSVRFGSSHFRLKHSEYGRLTFCFPDSSTEPEHFGTMDRMPLVGMAAQYSEESGLDVLDDHIEAHIHGPLQLNSHIAALVLDPSYRGTEVEVAARRLPCPVEWHEGFRLSTDELEQHADYRGRNIVSAGQSIAEDGWLDPRIIGQAVRDRSFDRQTLKQIWHCVARFGYNWGAAGIPSPPQQYD</sequence>
<protein>
    <submittedName>
        <fullName evidence="1">DUF3626 domain-containing protein</fullName>
    </submittedName>
</protein>
<evidence type="ECO:0000313" key="2">
    <source>
        <dbReference type="Proteomes" id="UP000680588"/>
    </source>
</evidence>
<name>A0A975XMP1_9MICC</name>